<keyword evidence="7" id="KW-0238">DNA-binding</keyword>
<keyword evidence="8" id="KW-0539">Nucleus</keyword>
<dbReference type="PANTHER" id="PTHR11361">
    <property type="entry name" value="DNA MISMATCH REPAIR PROTEIN MUTS FAMILY MEMBER"/>
    <property type="match status" value="1"/>
</dbReference>
<keyword evidence="4" id="KW-0158">Chromosome</keyword>
<dbReference type="PROSITE" id="PS00486">
    <property type="entry name" value="DNA_MISMATCH_REPAIR_2"/>
    <property type="match status" value="1"/>
</dbReference>
<dbReference type="Pfam" id="PF00488">
    <property type="entry name" value="MutS_V"/>
    <property type="match status" value="1"/>
</dbReference>
<dbReference type="Pfam" id="PF05192">
    <property type="entry name" value="MutS_III"/>
    <property type="match status" value="1"/>
</dbReference>
<dbReference type="FunFam" id="3.40.50.300:FF:001067">
    <property type="entry name" value="DNA mismatch repair protein MSH5"/>
    <property type="match status" value="1"/>
</dbReference>
<organism evidence="13 14">
    <name type="scientific">Microdochium trichocladiopsis</name>
    <dbReference type="NCBI Taxonomy" id="1682393"/>
    <lineage>
        <taxon>Eukaryota</taxon>
        <taxon>Fungi</taxon>
        <taxon>Dikarya</taxon>
        <taxon>Ascomycota</taxon>
        <taxon>Pezizomycotina</taxon>
        <taxon>Sordariomycetes</taxon>
        <taxon>Xylariomycetidae</taxon>
        <taxon>Xylariales</taxon>
        <taxon>Microdochiaceae</taxon>
        <taxon>Microdochium</taxon>
    </lineage>
</organism>
<dbReference type="GO" id="GO:0005634">
    <property type="term" value="C:nucleus"/>
    <property type="evidence" value="ECO:0007669"/>
    <property type="project" value="UniProtKB-SubCell"/>
</dbReference>
<dbReference type="OrthoDB" id="29596at2759"/>
<dbReference type="GO" id="GO:0051026">
    <property type="term" value="P:chiasma assembly"/>
    <property type="evidence" value="ECO:0007669"/>
    <property type="project" value="TreeGrafter"/>
</dbReference>
<feature type="domain" description="DNA mismatch repair proteins mutS family" evidence="12">
    <location>
        <begin position="653"/>
        <end position="669"/>
    </location>
</feature>
<evidence type="ECO:0000256" key="1">
    <source>
        <dbReference type="ARBA" id="ARBA00004123"/>
    </source>
</evidence>
<dbReference type="PANTHER" id="PTHR11361:SF20">
    <property type="entry name" value="MUTS PROTEIN HOMOLOG 5"/>
    <property type="match status" value="1"/>
</dbReference>
<evidence type="ECO:0000256" key="10">
    <source>
        <dbReference type="ARBA" id="ARBA00073549"/>
    </source>
</evidence>
<evidence type="ECO:0000256" key="2">
    <source>
        <dbReference type="ARBA" id="ARBA00004286"/>
    </source>
</evidence>
<dbReference type="SUPFAM" id="SSF52540">
    <property type="entry name" value="P-loop containing nucleoside triphosphate hydrolases"/>
    <property type="match status" value="1"/>
</dbReference>
<keyword evidence="6" id="KW-0067">ATP-binding</keyword>
<evidence type="ECO:0000256" key="3">
    <source>
        <dbReference type="ARBA" id="ARBA00006271"/>
    </source>
</evidence>
<dbReference type="Gene3D" id="3.40.50.300">
    <property type="entry name" value="P-loop containing nucleotide triphosphate hydrolases"/>
    <property type="match status" value="1"/>
</dbReference>
<dbReference type="Gene3D" id="1.10.1420.10">
    <property type="match status" value="1"/>
</dbReference>
<comment type="caution">
    <text evidence="13">The sequence shown here is derived from an EMBL/GenBank/DDBJ whole genome shotgun (WGS) entry which is preliminary data.</text>
</comment>
<dbReference type="InterPro" id="IPR000432">
    <property type="entry name" value="DNA_mismatch_repair_MutS_C"/>
</dbReference>
<dbReference type="SMART" id="SM00533">
    <property type="entry name" value="MUTSd"/>
    <property type="match status" value="1"/>
</dbReference>
<dbReference type="GO" id="GO:0006298">
    <property type="term" value="P:mismatch repair"/>
    <property type="evidence" value="ECO:0007669"/>
    <property type="project" value="InterPro"/>
</dbReference>
<dbReference type="GO" id="GO:0030983">
    <property type="term" value="F:mismatched DNA binding"/>
    <property type="evidence" value="ECO:0007669"/>
    <property type="project" value="InterPro"/>
</dbReference>
<dbReference type="GeneID" id="70189819"/>
<dbReference type="GO" id="GO:0005694">
    <property type="term" value="C:chromosome"/>
    <property type="evidence" value="ECO:0007669"/>
    <property type="project" value="UniProtKB-SubCell"/>
</dbReference>
<gene>
    <name evidence="13" type="ORF">B0I36DRAFT_374438</name>
</gene>
<evidence type="ECO:0000256" key="9">
    <source>
        <dbReference type="ARBA" id="ARBA00023254"/>
    </source>
</evidence>
<comment type="similarity">
    <text evidence="3">Belongs to the DNA mismatch repair MutS family.</text>
</comment>
<dbReference type="InterPro" id="IPR045076">
    <property type="entry name" value="MutS"/>
</dbReference>
<dbReference type="InterPro" id="IPR027417">
    <property type="entry name" value="P-loop_NTPase"/>
</dbReference>
<dbReference type="InterPro" id="IPR007696">
    <property type="entry name" value="DNA_mismatch_repair_MutS_core"/>
</dbReference>
<evidence type="ECO:0000313" key="13">
    <source>
        <dbReference type="EMBL" id="KAH7031595.1"/>
    </source>
</evidence>
<keyword evidence="14" id="KW-1185">Reference proteome</keyword>
<evidence type="ECO:0000256" key="7">
    <source>
        <dbReference type="ARBA" id="ARBA00023125"/>
    </source>
</evidence>
<evidence type="ECO:0000256" key="11">
    <source>
        <dbReference type="ARBA" id="ARBA00077470"/>
    </source>
</evidence>
<dbReference type="InterPro" id="IPR036187">
    <property type="entry name" value="DNA_mismatch_repair_MutS_sf"/>
</dbReference>
<keyword evidence="5" id="KW-0547">Nucleotide-binding</keyword>
<evidence type="ECO:0000256" key="6">
    <source>
        <dbReference type="ARBA" id="ARBA00022840"/>
    </source>
</evidence>
<dbReference type="SMART" id="SM00534">
    <property type="entry name" value="MUTSac"/>
    <property type="match status" value="1"/>
</dbReference>
<dbReference type="AlphaFoldDB" id="A0A9P9BR82"/>
<dbReference type="GO" id="GO:0005524">
    <property type="term" value="F:ATP binding"/>
    <property type="evidence" value="ECO:0007669"/>
    <property type="project" value="UniProtKB-KW"/>
</dbReference>
<keyword evidence="9" id="KW-0469">Meiosis</keyword>
<sequence length="828" mass="91780">MAIDMQHNGDLGCAYYVAVDEVLHLLEDVAMASTDLIETLLLHSHPTTILLSARAPEILVQALERNSEGPDAALGLWYCSKHSIRNAYILRSMNSADFHYESAREKLSKLDIDQLNQQSMHYATVVDDDNHAIGEPGGESHQGHMLRLGATINAESKLARRRSTQYLPDHTDAMIEMFSLFNSMFINADTIIMQPEFHPNSHQRGSGTSNAGSKESLSIYGLFHRHARTKQGRAKLRQIFLRPSLDVDLIRSRQHAIAFLSQPSYAESIGALSKALGKIGNMKSCMGLLRKGGRKVSVYNNRFAAYTLQIRDLIQGMPGAAELGLASKITATIDPVQVRHVGDIITQTIDFEQSEERGRTAVRHGVDVELDELKRSYDGMEHFLTRVLASLRQQLPEWARTYIQNCSFLPQLGFLTVVTLEPKTGKGCYDGEGSEEPWECIFAADGCVYYKNMQMREMDAQFGDAYCMIIDREIEIIHSLSVSVLEHEASLVAISEVLGELDSMLALALGSCQQNWIRPQITLDNVIEIQGGRHPLQELVVPSFIANDCYLAGGIDQPLSSSVEQHNEKDHPSTLVLTGPNHSGKSVYLKQVALIVYLAQIGCYVPAENAIIGITDRILTRVATRESVGRNESAFSIDLRQVAFSINFATPRSLILVDEFGKGTDSLDGIGLMTALLDHFTSLGEQRPKVLAATHFHEIFDSDFLHGHSNLALAHMDIHLDLHADISEEQLVPGRSTSSFGSRCAALNGISDAIVARAEELVLLQARDEDLEVACSILTEEESHKLEMAEHLDLTPRPRESTSARQPDLYRNMLRQIFNDNTVGLSDA</sequence>
<reference evidence="13" key="1">
    <citation type="journal article" date="2021" name="Nat. Commun.">
        <title>Genetic determinants of endophytism in the Arabidopsis root mycobiome.</title>
        <authorList>
            <person name="Mesny F."/>
            <person name="Miyauchi S."/>
            <person name="Thiergart T."/>
            <person name="Pickel B."/>
            <person name="Atanasova L."/>
            <person name="Karlsson M."/>
            <person name="Huettel B."/>
            <person name="Barry K.W."/>
            <person name="Haridas S."/>
            <person name="Chen C."/>
            <person name="Bauer D."/>
            <person name="Andreopoulos W."/>
            <person name="Pangilinan J."/>
            <person name="LaButti K."/>
            <person name="Riley R."/>
            <person name="Lipzen A."/>
            <person name="Clum A."/>
            <person name="Drula E."/>
            <person name="Henrissat B."/>
            <person name="Kohler A."/>
            <person name="Grigoriev I.V."/>
            <person name="Martin F.M."/>
            <person name="Hacquard S."/>
        </authorList>
    </citation>
    <scope>NUCLEOTIDE SEQUENCE</scope>
    <source>
        <strain evidence="13">MPI-CAGE-CH-0230</strain>
    </source>
</reference>
<evidence type="ECO:0000259" key="12">
    <source>
        <dbReference type="PROSITE" id="PS00486"/>
    </source>
</evidence>
<dbReference type="SUPFAM" id="SSF48334">
    <property type="entry name" value="DNA repair protein MutS, domain III"/>
    <property type="match status" value="1"/>
</dbReference>
<evidence type="ECO:0000256" key="4">
    <source>
        <dbReference type="ARBA" id="ARBA00022454"/>
    </source>
</evidence>
<protein>
    <recommendedName>
        <fullName evidence="10">DNA mismatch repair protein MSH5</fullName>
    </recommendedName>
    <alternativeName>
        <fullName evidence="11">MutS protein homolog 5</fullName>
    </alternativeName>
</protein>
<proteinExistence type="inferred from homology"/>
<evidence type="ECO:0000256" key="5">
    <source>
        <dbReference type="ARBA" id="ARBA00022741"/>
    </source>
</evidence>
<evidence type="ECO:0000256" key="8">
    <source>
        <dbReference type="ARBA" id="ARBA00023242"/>
    </source>
</evidence>
<dbReference type="GO" id="GO:0140664">
    <property type="term" value="F:ATP-dependent DNA damage sensor activity"/>
    <property type="evidence" value="ECO:0007669"/>
    <property type="project" value="InterPro"/>
</dbReference>
<dbReference type="CDD" id="cd03281">
    <property type="entry name" value="ABC_MSH5_euk"/>
    <property type="match status" value="1"/>
</dbReference>
<dbReference type="RefSeq" id="XP_046013275.1">
    <property type="nucleotide sequence ID" value="XM_046160273.1"/>
</dbReference>
<dbReference type="Proteomes" id="UP000756346">
    <property type="component" value="Unassembled WGS sequence"/>
</dbReference>
<evidence type="ECO:0000313" key="14">
    <source>
        <dbReference type="Proteomes" id="UP000756346"/>
    </source>
</evidence>
<dbReference type="EMBL" id="JAGTJQ010000005">
    <property type="protein sequence ID" value="KAH7031595.1"/>
    <property type="molecule type" value="Genomic_DNA"/>
</dbReference>
<comment type="subcellular location">
    <subcellularLocation>
        <location evidence="2">Chromosome</location>
    </subcellularLocation>
    <subcellularLocation>
        <location evidence="1">Nucleus</location>
    </subcellularLocation>
</comment>
<name>A0A9P9BR82_9PEZI</name>
<accession>A0A9P9BR82</accession>